<name>A0A343VRS7_9MYCO</name>
<dbReference type="AlphaFoldDB" id="A0A343VRS7"/>
<dbReference type="EMBL" id="MF600313">
    <property type="protein sequence ID" value="AVN58601.1"/>
    <property type="molecule type" value="Genomic_DNA"/>
</dbReference>
<proteinExistence type="predicted"/>
<organism evidence="1">
    <name type="scientific">Mycolicibacterium sp. CBMA 213</name>
    <dbReference type="NCBI Taxonomy" id="1968788"/>
    <lineage>
        <taxon>Bacteria</taxon>
        <taxon>Bacillati</taxon>
        <taxon>Actinomycetota</taxon>
        <taxon>Actinomycetes</taxon>
        <taxon>Mycobacteriales</taxon>
        <taxon>Mycobacteriaceae</taxon>
        <taxon>Mycolicibacterium</taxon>
    </lineage>
</organism>
<dbReference type="RefSeq" id="WP_155922028.1">
    <property type="nucleotide sequence ID" value="NZ_MZMR01000001.1"/>
</dbReference>
<accession>A0A343VRS7</accession>
<gene>
    <name evidence="1" type="ORF">B5P44_p00314</name>
</gene>
<sequence length="94" mass="10666">MTTPRYPTVVDAGYGSLVMLDVEATDHTPMSGVMTEFALVHVSTGASFYGHLYRAHPDPDKSGTAYRRARHRRQPDHRAVLDRRRKGLCGRHFR</sequence>
<protein>
    <submittedName>
        <fullName evidence="1">Uncharacterized protein</fullName>
    </submittedName>
</protein>
<keyword evidence="1" id="KW-0614">Plasmid</keyword>
<geneLocation type="plasmid" evidence="1">
    <name>pCBMA213_1</name>
</geneLocation>
<evidence type="ECO:0000313" key="1">
    <source>
        <dbReference type="EMBL" id="AVN58601.1"/>
    </source>
</evidence>
<reference evidence="1" key="1">
    <citation type="journal article" date="2018" name="Front. Microbiol.">
        <title>Beyond the Limits: tRNA Array Units in Mycobacterium Genomes.</title>
        <authorList>
            <person name="Morgado S.M."/>
            <person name="Vicente A.C."/>
        </authorList>
    </citation>
    <scope>NUCLEOTIDE SEQUENCE</scope>
    <source>
        <strain evidence="1">CBMA 213</strain>
        <plasmid evidence="1">pCBMA213_1</plasmid>
    </source>
</reference>